<proteinExistence type="predicted"/>
<protein>
    <submittedName>
        <fullName evidence="1">Uncharacterized protein</fullName>
    </submittedName>
</protein>
<reference evidence="1" key="1">
    <citation type="journal article" date="2015" name="Nature">
        <title>Complex archaea that bridge the gap between prokaryotes and eukaryotes.</title>
        <authorList>
            <person name="Spang A."/>
            <person name="Saw J.H."/>
            <person name="Jorgensen S.L."/>
            <person name="Zaremba-Niedzwiedzka K."/>
            <person name="Martijn J."/>
            <person name="Lind A.E."/>
            <person name="van Eijk R."/>
            <person name="Schleper C."/>
            <person name="Guy L."/>
            <person name="Ettema T.J."/>
        </authorList>
    </citation>
    <scope>NUCLEOTIDE SEQUENCE</scope>
</reference>
<evidence type="ECO:0000313" key="1">
    <source>
        <dbReference type="EMBL" id="KKK72894.1"/>
    </source>
</evidence>
<comment type="caution">
    <text evidence="1">The sequence shown here is derived from an EMBL/GenBank/DDBJ whole genome shotgun (WGS) entry which is preliminary data.</text>
</comment>
<accession>A0A0F9A2T0</accession>
<dbReference type="EMBL" id="LAZR01057026">
    <property type="protein sequence ID" value="KKK72894.1"/>
    <property type="molecule type" value="Genomic_DNA"/>
</dbReference>
<gene>
    <name evidence="1" type="ORF">LCGC14_2899300</name>
</gene>
<sequence>MSIREGIKDELQTMNFIGAEMALDYDELTTRIVNRLKSQGIVQKVEGELTILIPDGKRIAKLVKQAGYTQWKELE</sequence>
<organism evidence="1">
    <name type="scientific">marine sediment metagenome</name>
    <dbReference type="NCBI Taxonomy" id="412755"/>
    <lineage>
        <taxon>unclassified sequences</taxon>
        <taxon>metagenomes</taxon>
        <taxon>ecological metagenomes</taxon>
    </lineage>
</organism>
<dbReference type="AlphaFoldDB" id="A0A0F9A2T0"/>
<name>A0A0F9A2T0_9ZZZZ</name>